<dbReference type="PANTHER" id="PTHR42970:SF1">
    <property type="entry name" value="PECTATE LYASE C-RELATED"/>
    <property type="match status" value="1"/>
</dbReference>
<dbReference type="InterPro" id="IPR011050">
    <property type="entry name" value="Pectin_lyase_fold/virulence"/>
</dbReference>
<protein>
    <recommendedName>
        <fullName evidence="5">Pectate lyase</fullName>
    </recommendedName>
</protein>
<keyword evidence="4" id="KW-1185">Reference proteome</keyword>
<dbReference type="InterPro" id="IPR012334">
    <property type="entry name" value="Pectin_lyas_fold"/>
</dbReference>
<dbReference type="InterPro" id="IPR052063">
    <property type="entry name" value="Polysaccharide_Lyase_1"/>
</dbReference>
<evidence type="ECO:0000256" key="2">
    <source>
        <dbReference type="ARBA" id="ARBA00023180"/>
    </source>
</evidence>
<reference evidence="3" key="1">
    <citation type="submission" date="2022-04" db="EMBL/GenBank/DDBJ databases">
        <authorList>
            <person name="Ren T."/>
        </authorList>
    </citation>
    <scope>NUCLEOTIDE SEQUENCE</scope>
    <source>
        <strain evidence="3">F63249</strain>
    </source>
</reference>
<evidence type="ECO:0000256" key="1">
    <source>
        <dbReference type="ARBA" id="ARBA00022723"/>
    </source>
</evidence>
<organism evidence="3 4">
    <name type="scientific">Psychroserpens algicola</name>
    <dbReference type="NCBI Taxonomy" id="1719034"/>
    <lineage>
        <taxon>Bacteria</taxon>
        <taxon>Pseudomonadati</taxon>
        <taxon>Bacteroidota</taxon>
        <taxon>Flavobacteriia</taxon>
        <taxon>Flavobacteriales</taxon>
        <taxon>Flavobacteriaceae</taxon>
        <taxon>Psychroserpens</taxon>
    </lineage>
</organism>
<evidence type="ECO:0000313" key="3">
    <source>
        <dbReference type="EMBL" id="MCK8480598.1"/>
    </source>
</evidence>
<keyword evidence="1" id="KW-0479">Metal-binding</keyword>
<dbReference type="SUPFAM" id="SSF51126">
    <property type="entry name" value="Pectin lyase-like"/>
    <property type="match status" value="1"/>
</dbReference>
<dbReference type="InterPro" id="IPR013783">
    <property type="entry name" value="Ig-like_fold"/>
</dbReference>
<dbReference type="SUPFAM" id="SSF49299">
    <property type="entry name" value="PKD domain"/>
    <property type="match status" value="1"/>
</dbReference>
<evidence type="ECO:0000313" key="4">
    <source>
        <dbReference type="Proteomes" id="UP001203687"/>
    </source>
</evidence>
<dbReference type="PANTHER" id="PTHR42970">
    <property type="entry name" value="PECTATE LYASE C-RELATED"/>
    <property type="match status" value="1"/>
</dbReference>
<dbReference type="Gene3D" id="2.60.40.10">
    <property type="entry name" value="Immunoglobulins"/>
    <property type="match status" value="1"/>
</dbReference>
<accession>A0ABT0H8B2</accession>
<name>A0ABT0H8B2_9FLAO</name>
<comment type="caution">
    <text evidence="3">The sequence shown here is derived from an EMBL/GenBank/DDBJ whole genome shotgun (WGS) entry which is preliminary data.</text>
</comment>
<proteinExistence type="predicted"/>
<dbReference type="EMBL" id="JALPQF010000007">
    <property type="protein sequence ID" value="MCK8480598.1"/>
    <property type="molecule type" value="Genomic_DNA"/>
</dbReference>
<gene>
    <name evidence="3" type="ORF">MUY34_08205</name>
</gene>
<keyword evidence="2" id="KW-0325">Glycoprotein</keyword>
<dbReference type="InterPro" id="IPR035986">
    <property type="entry name" value="PKD_dom_sf"/>
</dbReference>
<dbReference type="Proteomes" id="UP001203687">
    <property type="component" value="Unassembled WGS sequence"/>
</dbReference>
<feature type="non-terminal residue" evidence="3">
    <location>
        <position position="975"/>
    </location>
</feature>
<dbReference type="Gene3D" id="2.160.20.10">
    <property type="entry name" value="Single-stranded right-handed beta-helix, Pectin lyase-like"/>
    <property type="match status" value="1"/>
</dbReference>
<dbReference type="RefSeq" id="WP_248412667.1">
    <property type="nucleotide sequence ID" value="NZ_JALPQF010000007.1"/>
</dbReference>
<sequence length="975" mass="103337">MKSPKNLWHAYGISILCKNVLFSLILISSLASYAQLAFPSATGAGAHVTGGRGGSVYHVTNLNNSGSGSFRDAVSGSNRIIVFDVSGTIELSSSLSIYADNLTIAGQSAPEGGITITGNVIYFQNTNNIIVRYIRFRPNYNASGSVDALNAINCTNFIIDHCSVSWGGDEAFSLRGSSSDVTVQNCIFGESATGMLAGESSNASSTNFSINSNLWYNISHRFPNVNAIRTDVINNVVHNWYTRLKVVASRDHAQLNEINNYYQSGTKTGEPRSPNWSVNWLDIGSASQRSNIRIYSDGNVYPSFISESEDDWDLYVHRFNVTSGAYAGTNQWDDGNTDFRVSSPFGLLGEPTNIMTAEEALENVPLNSGAYKYLNSDGTTGEYRDAIDDTYVTNVVNGTSEPYSYPPTNITSKPSYVNFHNSVSNTPINSRPSDYDTDNDGMADEWEMIQYNTLSNAASEDEDGDGYTNVEEFLNEVDAPGTGETNGNEVTVSSNATNDTICEGEEVILTAANADSYEWDFNNETSQSITVAPTVTTTYTVTGTHSDGSFTEAQITITVNELPTANAGEDVSTCLGTPVTLTATGGTSYEWNTGQTTALITVNPSVTTTYSVEVTQNNCTSTDNVTVTVNDIPNVDAGEDVTIFIGESTTLTATGADSYLWSTGETTQSITVNPVLDTSYSVTGTTNGCEDSDSVTVFLLDDSVNANAGNDTEICNGETITLTATGGTTYLWNTGETTASINVSPTITTTYTVTAFSVSGTNQDEDSVTVTVNELPIADAGNDSEICLGNETTLTAIGGTTFLWSTGETTQSITVSPDATTTYTVEVFENNCSDTDEVLVTVNAIPATDAGSDVTITEGESTTLTATGADSYLWSTGETSESISVSPNATTTYSVTGTSNGCETSDSVTVIVQSENVTANAGSDVTICNGESTTLTATGGTTYLWSTGETTASITVNPNTTTDYTVTAFNTAQTA</sequence>
<evidence type="ECO:0008006" key="5">
    <source>
        <dbReference type="Google" id="ProtNLM"/>
    </source>
</evidence>